<proteinExistence type="predicted"/>
<comment type="caution">
    <text evidence="2">The sequence shown here is derived from an EMBL/GenBank/DDBJ whole genome shotgun (WGS) entry which is preliminary data.</text>
</comment>
<feature type="chain" id="PRO_5019251976" evidence="1">
    <location>
        <begin position="21"/>
        <end position="91"/>
    </location>
</feature>
<reference evidence="2 3" key="1">
    <citation type="journal article" date="2014" name="Agronomy (Basel)">
        <title>A Draft Genome Sequence for Ensete ventricosum, the Drought-Tolerant Tree Against Hunger.</title>
        <authorList>
            <person name="Harrison J."/>
            <person name="Moore K.A."/>
            <person name="Paszkiewicz K."/>
            <person name="Jones T."/>
            <person name="Grant M."/>
            <person name="Ambacheew D."/>
            <person name="Muzemil S."/>
            <person name="Studholme D.J."/>
        </authorList>
    </citation>
    <scope>NUCLEOTIDE SEQUENCE [LARGE SCALE GENOMIC DNA]</scope>
</reference>
<dbReference type="EMBL" id="AMZH03013692">
    <property type="protein sequence ID" value="RRT48851.1"/>
    <property type="molecule type" value="Genomic_DNA"/>
</dbReference>
<dbReference type="AlphaFoldDB" id="A0A426YAT8"/>
<feature type="signal peptide" evidence="1">
    <location>
        <begin position="1"/>
        <end position="20"/>
    </location>
</feature>
<protein>
    <submittedName>
        <fullName evidence="2">Uncharacterized protein</fullName>
    </submittedName>
</protein>
<evidence type="ECO:0000256" key="1">
    <source>
        <dbReference type="SAM" id="SignalP"/>
    </source>
</evidence>
<name>A0A426YAT8_ENSVE</name>
<organism evidence="2 3">
    <name type="scientific">Ensete ventricosum</name>
    <name type="common">Abyssinian banana</name>
    <name type="synonym">Musa ensete</name>
    <dbReference type="NCBI Taxonomy" id="4639"/>
    <lineage>
        <taxon>Eukaryota</taxon>
        <taxon>Viridiplantae</taxon>
        <taxon>Streptophyta</taxon>
        <taxon>Embryophyta</taxon>
        <taxon>Tracheophyta</taxon>
        <taxon>Spermatophyta</taxon>
        <taxon>Magnoliopsida</taxon>
        <taxon>Liliopsida</taxon>
        <taxon>Zingiberales</taxon>
        <taxon>Musaceae</taxon>
        <taxon>Ensete</taxon>
    </lineage>
</organism>
<evidence type="ECO:0000313" key="3">
    <source>
        <dbReference type="Proteomes" id="UP000287651"/>
    </source>
</evidence>
<keyword evidence="1" id="KW-0732">Signal</keyword>
<dbReference type="Proteomes" id="UP000287651">
    <property type="component" value="Unassembled WGS sequence"/>
</dbReference>
<sequence>MTAPVISLSVGFIWSHGSLSLIMGADQINTANLDPCGPQNLGTPDIAMWASVPQASVVGGAFVVRSFSEWVRCFICKPKSESDKCLSRAPA</sequence>
<gene>
    <name evidence="2" type="ORF">B296_00050727</name>
</gene>
<evidence type="ECO:0000313" key="2">
    <source>
        <dbReference type="EMBL" id="RRT48851.1"/>
    </source>
</evidence>
<accession>A0A426YAT8</accession>